<dbReference type="InterPro" id="IPR032710">
    <property type="entry name" value="NTF2-like_dom_sf"/>
</dbReference>
<evidence type="ECO:0000256" key="3">
    <source>
        <dbReference type="ARBA" id="ARBA00023128"/>
    </source>
</evidence>
<dbReference type="Proteomes" id="UP000235786">
    <property type="component" value="Unassembled WGS sequence"/>
</dbReference>
<comment type="subcellular location">
    <subcellularLocation>
        <location evidence="1">Mitochondrion</location>
    </subcellularLocation>
</comment>
<organism evidence="4 5">
    <name type="scientific">Hyaloscypha variabilis (strain UAMH 11265 / GT02V1 / F)</name>
    <name type="common">Meliniomyces variabilis</name>
    <dbReference type="NCBI Taxonomy" id="1149755"/>
    <lineage>
        <taxon>Eukaryota</taxon>
        <taxon>Fungi</taxon>
        <taxon>Dikarya</taxon>
        <taxon>Ascomycota</taxon>
        <taxon>Pezizomycotina</taxon>
        <taxon>Leotiomycetes</taxon>
        <taxon>Helotiales</taxon>
        <taxon>Hyaloscyphaceae</taxon>
        <taxon>Hyaloscypha</taxon>
        <taxon>Hyaloscypha variabilis</taxon>
    </lineage>
</organism>
<dbReference type="PANTHER" id="PTHR28554:SF1">
    <property type="entry name" value="LARGE RIBOSOMAL SUBUNIT PROTEIN ML45"/>
    <property type="match status" value="1"/>
</dbReference>
<dbReference type="InterPro" id="IPR024621">
    <property type="entry name" value="Mba1"/>
</dbReference>
<reference evidence="4 5" key="1">
    <citation type="submission" date="2016-04" db="EMBL/GenBank/DDBJ databases">
        <title>A degradative enzymes factory behind the ericoid mycorrhizal symbiosis.</title>
        <authorList>
            <consortium name="DOE Joint Genome Institute"/>
            <person name="Martino E."/>
            <person name="Morin E."/>
            <person name="Grelet G."/>
            <person name="Kuo A."/>
            <person name="Kohler A."/>
            <person name="Daghino S."/>
            <person name="Barry K."/>
            <person name="Choi C."/>
            <person name="Cichocki N."/>
            <person name="Clum A."/>
            <person name="Copeland A."/>
            <person name="Hainaut M."/>
            <person name="Haridas S."/>
            <person name="Labutti K."/>
            <person name="Lindquist E."/>
            <person name="Lipzen A."/>
            <person name="Khouja H.-R."/>
            <person name="Murat C."/>
            <person name="Ohm R."/>
            <person name="Olson A."/>
            <person name="Spatafora J."/>
            <person name="Veneault-Fourrey C."/>
            <person name="Henrissat B."/>
            <person name="Grigoriev I."/>
            <person name="Martin F."/>
            <person name="Perotto S."/>
        </authorList>
    </citation>
    <scope>NUCLEOTIDE SEQUENCE [LARGE SCALE GENOMIC DNA]</scope>
    <source>
        <strain evidence="4 5">F</strain>
    </source>
</reference>
<evidence type="ECO:0008006" key="6">
    <source>
        <dbReference type="Google" id="ProtNLM"/>
    </source>
</evidence>
<dbReference type="InterPro" id="IPR051975">
    <property type="entry name" value="mtLSU_mL45"/>
</dbReference>
<proteinExistence type="predicted"/>
<evidence type="ECO:0000256" key="1">
    <source>
        <dbReference type="ARBA" id="ARBA00004173"/>
    </source>
</evidence>
<dbReference type="SUPFAM" id="SSF54427">
    <property type="entry name" value="NTF2-like"/>
    <property type="match status" value="1"/>
</dbReference>
<dbReference type="Pfam" id="PF07961">
    <property type="entry name" value="MBA1"/>
    <property type="match status" value="1"/>
</dbReference>
<dbReference type="AlphaFoldDB" id="A0A2J6S6K9"/>
<dbReference type="Gene3D" id="3.10.450.240">
    <property type="match status" value="1"/>
</dbReference>
<dbReference type="GO" id="GO:0032979">
    <property type="term" value="P:protein insertion into mitochondrial inner membrane from matrix"/>
    <property type="evidence" value="ECO:0007669"/>
    <property type="project" value="InterPro"/>
</dbReference>
<evidence type="ECO:0000256" key="2">
    <source>
        <dbReference type="ARBA" id="ARBA00022946"/>
    </source>
</evidence>
<evidence type="ECO:0000313" key="4">
    <source>
        <dbReference type="EMBL" id="PMD46407.1"/>
    </source>
</evidence>
<keyword evidence="3" id="KW-0496">Mitochondrion</keyword>
<name>A0A2J6S6K9_HYAVF</name>
<dbReference type="STRING" id="1149755.A0A2J6S6K9"/>
<protein>
    <recommendedName>
        <fullName evidence="6">Tim44-like domain-containing protein</fullName>
    </recommendedName>
</protein>
<evidence type="ECO:0000313" key="5">
    <source>
        <dbReference type="Proteomes" id="UP000235786"/>
    </source>
</evidence>
<gene>
    <name evidence="4" type="ORF">L207DRAFT_417617</name>
</gene>
<accession>A0A2J6S6K9</accession>
<keyword evidence="5" id="KW-1185">Reference proteome</keyword>
<keyword evidence="2" id="KW-0809">Transit peptide</keyword>
<sequence length="293" mass="33867">MAYSLRRPLLSAVESAPFFSPSRRCFSQWPALRAGPQAPQPARPRQQVDRSIRVISKEIQAVPSDLGLLPMTFVTATGRNRPSLFQKSFPFIRRPLSYLRYQLKHIGYRFRDRFSLLIIWISSPKETNWYRRSVKLSRSTLTPTAIALHRQMYTSFAEGDIVALRKICTDGLYDSFRARIGNRSKGEKVVWDLVDYNKRSKLISNRAARMPIEGAAVMQAVVKIASRQKLTRFVRGKNGLEIVPGSGKEKDVVEYVVLQRQYEGWRGGEWRIWGTTKETTLEDIEEWERRELA</sequence>
<dbReference type="EMBL" id="KZ613939">
    <property type="protein sequence ID" value="PMD46407.1"/>
    <property type="molecule type" value="Genomic_DNA"/>
</dbReference>
<dbReference type="OrthoDB" id="19619at2759"/>
<dbReference type="GO" id="GO:0005743">
    <property type="term" value="C:mitochondrial inner membrane"/>
    <property type="evidence" value="ECO:0007669"/>
    <property type="project" value="InterPro"/>
</dbReference>
<dbReference type="PANTHER" id="PTHR28554">
    <property type="entry name" value="39S RIBOSOMAL PROTEIN L45, MITOCHONDRIAL"/>
    <property type="match status" value="1"/>
</dbReference>